<dbReference type="SUPFAM" id="SSF141868">
    <property type="entry name" value="EAL domain-like"/>
    <property type="match status" value="1"/>
</dbReference>
<comment type="caution">
    <text evidence="3">The sequence shown here is derived from an EMBL/GenBank/DDBJ whole genome shotgun (WGS) entry which is preliminary data.</text>
</comment>
<dbReference type="Gene3D" id="3.40.190.10">
    <property type="entry name" value="Periplasmic binding protein-like II"/>
    <property type="match status" value="4"/>
</dbReference>
<dbReference type="InterPro" id="IPR029787">
    <property type="entry name" value="Nucleotide_cyclase"/>
</dbReference>
<dbReference type="InterPro" id="IPR043128">
    <property type="entry name" value="Rev_trsase/Diguanyl_cyclase"/>
</dbReference>
<dbReference type="InterPro" id="IPR000160">
    <property type="entry name" value="GGDEF_dom"/>
</dbReference>
<evidence type="ECO:0000259" key="2">
    <source>
        <dbReference type="PROSITE" id="PS50887"/>
    </source>
</evidence>
<gene>
    <name evidence="3" type="ORF">EB812_03095</name>
</gene>
<dbReference type="Gene3D" id="3.20.20.450">
    <property type="entry name" value="EAL domain"/>
    <property type="match status" value="1"/>
</dbReference>
<dbReference type="SMART" id="SM00267">
    <property type="entry name" value="GGDEF"/>
    <property type="match status" value="1"/>
</dbReference>
<dbReference type="Pfam" id="PF00497">
    <property type="entry name" value="SBP_bac_3"/>
    <property type="match status" value="2"/>
</dbReference>
<keyword evidence="4" id="KW-1185">Reference proteome</keyword>
<dbReference type="PROSITE" id="PS50883">
    <property type="entry name" value="EAL"/>
    <property type="match status" value="1"/>
</dbReference>
<evidence type="ECO:0000259" key="1">
    <source>
        <dbReference type="PROSITE" id="PS50883"/>
    </source>
</evidence>
<dbReference type="PROSITE" id="PS50887">
    <property type="entry name" value="GGDEF"/>
    <property type="match status" value="1"/>
</dbReference>
<dbReference type="SMART" id="SM00062">
    <property type="entry name" value="PBPb"/>
    <property type="match status" value="1"/>
</dbReference>
<dbReference type="PANTHER" id="PTHR33121:SF70">
    <property type="entry name" value="SIGNALING PROTEIN YKOW"/>
    <property type="match status" value="1"/>
</dbReference>
<dbReference type="Proteomes" id="UP000292919">
    <property type="component" value="Unassembled WGS sequence"/>
</dbReference>
<organism evidence="3 4">
    <name type="scientific">Desulfovibrio legallii</name>
    <dbReference type="NCBI Taxonomy" id="571438"/>
    <lineage>
        <taxon>Bacteria</taxon>
        <taxon>Pseudomonadati</taxon>
        <taxon>Thermodesulfobacteriota</taxon>
        <taxon>Desulfovibrionia</taxon>
        <taxon>Desulfovibrionales</taxon>
        <taxon>Desulfovibrionaceae</taxon>
        <taxon>Desulfovibrio</taxon>
    </lineage>
</organism>
<name>A0A6H3FE18_9BACT</name>
<dbReference type="Gene3D" id="3.30.70.270">
    <property type="match status" value="1"/>
</dbReference>
<dbReference type="Pfam" id="PF00563">
    <property type="entry name" value="EAL"/>
    <property type="match status" value="1"/>
</dbReference>
<dbReference type="CDD" id="cd01949">
    <property type="entry name" value="GGDEF"/>
    <property type="match status" value="1"/>
</dbReference>
<evidence type="ECO:0000313" key="4">
    <source>
        <dbReference type="Proteomes" id="UP000292919"/>
    </source>
</evidence>
<feature type="domain" description="GGDEF" evidence="2">
    <location>
        <begin position="580"/>
        <end position="713"/>
    </location>
</feature>
<dbReference type="SUPFAM" id="SSF53850">
    <property type="entry name" value="Periplasmic binding protein-like II"/>
    <property type="match status" value="2"/>
</dbReference>
<dbReference type="AlphaFoldDB" id="A0A6H3FE18"/>
<dbReference type="InterPro" id="IPR001638">
    <property type="entry name" value="Solute-binding_3/MltF_N"/>
</dbReference>
<dbReference type="GO" id="GO:0071111">
    <property type="term" value="F:cyclic-guanylate-specific phosphodiesterase activity"/>
    <property type="evidence" value="ECO:0007669"/>
    <property type="project" value="InterPro"/>
</dbReference>
<dbReference type="CDD" id="cd01948">
    <property type="entry name" value="EAL"/>
    <property type="match status" value="1"/>
</dbReference>
<evidence type="ECO:0000313" key="3">
    <source>
        <dbReference type="EMBL" id="TBH81093.1"/>
    </source>
</evidence>
<dbReference type="Pfam" id="PF00990">
    <property type="entry name" value="GGDEF"/>
    <property type="match status" value="1"/>
</dbReference>
<dbReference type="InterPro" id="IPR001633">
    <property type="entry name" value="EAL_dom"/>
</dbReference>
<sequence>MRARALSTPQTRYVTNMLKARLVLLTSFFVLLLLLPPQPQAKSGPQETVRVAYRAFGQYMHRLPDGSYRGLLVEYMEAVARKAHLQLEPVDGGNWAHCLRLLEQGEADILPGVFYTPQRAQKMLFPALPMGNAFVTLSVRADDPRYDHARPAAFNGMRVGVVLQSKATEHFKNFYQAQNLSTTVVPFLSTAAMLTALRQGTVDGAAVAYLGENMPFKPVVRLAAEPFYLALSPRKAYLLADINAAQREMARDAADHSLELLQKKTVALPRHNDFTAEEEDFIKHGRPITVAYGPDAPPLQYQDAQTGAFTGIVRNIFTQLEQNCGLRFHYVPMPLPRAVELAEKNEIDVLACLTGDFLQDKSLNLRTSRPYLRSVSVRLSRGDIRATDEARVALQEGLLLSAQAAAALPGRNIVQHQSLRACLDDLTGNRVDAVYTNLHMARALLAEPPYAGLRVEVQPHLLSNLRMGVAPQADSRIFSILDKCLQALPPTDIDGPVLANLPATGKVSLPEFIRQHPVGTMGGTVAVFGLVVALLACALAIKSGSKRRIENLLYRDVLTGMPNLEKFREDSTQLLKTGQDRYALLMGDICQFKAINDQLGFSRGDEVLRAYSAILQGRVSSAERCARVSSDIFVLLLRYTGWEQLSARMGQIESALDSWRRSQELPYKICTVYGAYEVLADEDKDVQRMLDLANYARHEAKRTPNTRLMRYDEQMRQEALLHQELNSRLETALSNGELTPWFQAKVDMRTGSIIGAEALVRWNHPTRGLLMPGSFIPLFERNGLVTSIDLYVFEEVCKALRSWQLRNLPTHIISCNFSQLHFDRKDFPQQLAEIAARYDVPHALLEVEITESAIMKNPEAAWMQIIQLKQMGFKTAIDDFGTGYSSLGLVQMLNTDVIKVDRSFVQRDLPGQRAQVVLGNIIRMALELDMAVICEGVETAEQAAILMRLGCFKAQGFFYAKPEPERDFEARLALQPF</sequence>
<dbReference type="InterPro" id="IPR035919">
    <property type="entry name" value="EAL_sf"/>
</dbReference>
<dbReference type="SMART" id="SM00052">
    <property type="entry name" value="EAL"/>
    <property type="match status" value="1"/>
</dbReference>
<proteinExistence type="predicted"/>
<dbReference type="EMBL" id="SIXC01000003">
    <property type="protein sequence ID" value="TBH81093.1"/>
    <property type="molecule type" value="Genomic_DNA"/>
</dbReference>
<feature type="domain" description="EAL" evidence="1">
    <location>
        <begin position="722"/>
        <end position="976"/>
    </location>
</feature>
<reference evidence="3 4" key="1">
    <citation type="submission" date="2018-12" db="EMBL/GenBank/DDBJ databases">
        <title>First genome draft of Desulfovibrio legallis sp. nov.</title>
        <authorList>
            <person name="Ben Dhia O."/>
            <person name="Najjari A."/>
            <person name="Ferjani R."/>
            <person name="Fhoula I."/>
            <person name="Fardeau M.-L."/>
            <person name="Boudabbous A."/>
            <person name="Ouzari H.I."/>
        </authorList>
    </citation>
    <scope>NUCLEOTIDE SEQUENCE [LARGE SCALE GENOMIC DNA]</scope>
    <source>
        <strain evidence="3 4">H1T</strain>
    </source>
</reference>
<accession>A0A6H3FE18</accession>
<dbReference type="SUPFAM" id="SSF55073">
    <property type="entry name" value="Nucleotide cyclase"/>
    <property type="match status" value="1"/>
</dbReference>
<dbReference type="NCBIfam" id="TIGR00254">
    <property type="entry name" value="GGDEF"/>
    <property type="match status" value="1"/>
</dbReference>
<protein>
    <submittedName>
        <fullName evidence="3">EAL domain-containing protein</fullName>
    </submittedName>
</protein>
<dbReference type="InterPro" id="IPR050706">
    <property type="entry name" value="Cyclic-di-GMP_PDE-like"/>
</dbReference>
<dbReference type="PANTHER" id="PTHR33121">
    <property type="entry name" value="CYCLIC DI-GMP PHOSPHODIESTERASE PDEF"/>
    <property type="match status" value="1"/>
</dbReference>